<evidence type="ECO:0000256" key="2">
    <source>
        <dbReference type="ARBA" id="ARBA00005912"/>
    </source>
</evidence>
<evidence type="ECO:0000313" key="8">
    <source>
        <dbReference type="EMBL" id="REG08437.1"/>
    </source>
</evidence>
<dbReference type="InterPro" id="IPR002661">
    <property type="entry name" value="Ribosome_recyc_fac"/>
</dbReference>
<keyword evidence="3 5" id="KW-0963">Cytoplasm</keyword>
<dbReference type="EMBL" id="QUMS01000002">
    <property type="protein sequence ID" value="REG08437.1"/>
    <property type="molecule type" value="Genomic_DNA"/>
</dbReference>
<dbReference type="Gene3D" id="1.10.132.20">
    <property type="entry name" value="Ribosome-recycling factor"/>
    <property type="match status" value="1"/>
</dbReference>
<dbReference type="RefSeq" id="WP_116225092.1">
    <property type="nucleotide sequence ID" value="NZ_AP018437.1"/>
</dbReference>
<dbReference type="InterPro" id="IPR023584">
    <property type="entry name" value="Ribosome_recyc_fac_dom"/>
</dbReference>
<sequence>MIKEATQDAEKRMRSAIQSLEEDLAGVRTGRATPALVEKMSVEYYGSPVPLMQMASISVPEPRQLLIKPFDPTTIKDIEKAIQASELGITPMNDGKVIRLNLPPLTEERRRDLIKFVNNRLEDARIAVRNVRRDSIKDIKEFEEEKLISEDDLKHGEEEIQKMTDRIIEEIGEIGKKKDHEIMEI</sequence>
<dbReference type="Pfam" id="PF01765">
    <property type="entry name" value="RRF"/>
    <property type="match status" value="1"/>
</dbReference>
<reference evidence="8 9" key="1">
    <citation type="submission" date="2018-08" db="EMBL/GenBank/DDBJ databases">
        <title>Genomic Encyclopedia of Type Strains, Phase IV (KMG-IV): sequencing the most valuable type-strain genomes for metagenomic binning, comparative biology and taxonomic classification.</title>
        <authorList>
            <person name="Goeker M."/>
        </authorList>
    </citation>
    <scope>NUCLEOTIDE SEQUENCE [LARGE SCALE GENOMIC DNA]</scope>
    <source>
        <strain evidence="8 9">DSM 23923</strain>
    </source>
</reference>
<comment type="subcellular location">
    <subcellularLocation>
        <location evidence="1 5">Cytoplasm</location>
    </subcellularLocation>
</comment>
<evidence type="ECO:0000256" key="5">
    <source>
        <dbReference type="HAMAP-Rule" id="MF_00040"/>
    </source>
</evidence>
<dbReference type="Gene3D" id="3.30.1360.40">
    <property type="match status" value="1"/>
</dbReference>
<proteinExistence type="inferred from homology"/>
<accession>A0A347ZNF4</accession>
<evidence type="ECO:0000256" key="6">
    <source>
        <dbReference type="SAM" id="Coils"/>
    </source>
</evidence>
<dbReference type="PANTHER" id="PTHR20982">
    <property type="entry name" value="RIBOSOME RECYCLING FACTOR"/>
    <property type="match status" value="1"/>
</dbReference>
<feature type="domain" description="Ribosome recycling factor" evidence="7">
    <location>
        <begin position="20"/>
        <end position="183"/>
    </location>
</feature>
<dbReference type="GO" id="GO:0005737">
    <property type="term" value="C:cytoplasm"/>
    <property type="evidence" value="ECO:0007669"/>
    <property type="project" value="UniProtKB-SubCell"/>
</dbReference>
<feature type="coiled-coil region" evidence="6">
    <location>
        <begin position="114"/>
        <end position="159"/>
    </location>
</feature>
<protein>
    <recommendedName>
        <fullName evidence="5">Ribosome-recycling factor</fullName>
        <shortName evidence="5">RRF</shortName>
    </recommendedName>
    <alternativeName>
        <fullName evidence="5">Ribosome-releasing factor</fullName>
    </alternativeName>
</protein>
<keyword evidence="6" id="KW-0175">Coiled coil</keyword>
<dbReference type="GO" id="GO:0006415">
    <property type="term" value="P:translational termination"/>
    <property type="evidence" value="ECO:0007669"/>
    <property type="project" value="UniProtKB-UniRule"/>
</dbReference>
<dbReference type="InterPro" id="IPR036191">
    <property type="entry name" value="RRF_sf"/>
</dbReference>
<dbReference type="PANTHER" id="PTHR20982:SF3">
    <property type="entry name" value="MITOCHONDRIAL RIBOSOME RECYCLING FACTOR PSEUDO 1"/>
    <property type="match status" value="1"/>
</dbReference>
<evidence type="ECO:0000256" key="1">
    <source>
        <dbReference type="ARBA" id="ARBA00004496"/>
    </source>
</evidence>
<dbReference type="Proteomes" id="UP000256388">
    <property type="component" value="Unassembled WGS sequence"/>
</dbReference>
<dbReference type="FunFam" id="1.10.132.20:FF:000001">
    <property type="entry name" value="Ribosome-recycling factor"/>
    <property type="match status" value="1"/>
</dbReference>
<dbReference type="SUPFAM" id="SSF55194">
    <property type="entry name" value="Ribosome recycling factor, RRF"/>
    <property type="match status" value="1"/>
</dbReference>
<gene>
    <name evidence="5" type="primary">frr</name>
    <name evidence="8" type="ORF">DFR64_1804</name>
</gene>
<dbReference type="GO" id="GO:0043023">
    <property type="term" value="F:ribosomal large subunit binding"/>
    <property type="evidence" value="ECO:0007669"/>
    <property type="project" value="TreeGrafter"/>
</dbReference>
<evidence type="ECO:0000259" key="7">
    <source>
        <dbReference type="Pfam" id="PF01765"/>
    </source>
</evidence>
<keyword evidence="9" id="KW-1185">Reference proteome</keyword>
<dbReference type="NCBIfam" id="TIGR00496">
    <property type="entry name" value="frr"/>
    <property type="match status" value="1"/>
</dbReference>
<dbReference type="OrthoDB" id="9804006at2"/>
<dbReference type="AlphaFoldDB" id="A0A347ZNF4"/>
<organism evidence="8 9">
    <name type="scientific">Pelolinea submarina</name>
    <dbReference type="NCBI Taxonomy" id="913107"/>
    <lineage>
        <taxon>Bacteria</taxon>
        <taxon>Bacillati</taxon>
        <taxon>Chloroflexota</taxon>
        <taxon>Anaerolineae</taxon>
        <taxon>Anaerolineales</taxon>
        <taxon>Anaerolineaceae</taxon>
        <taxon>Pelolinea</taxon>
    </lineage>
</organism>
<name>A0A347ZNF4_9CHLR</name>
<comment type="caution">
    <text evidence="8">The sequence shown here is derived from an EMBL/GenBank/DDBJ whole genome shotgun (WGS) entry which is preliminary data.</text>
</comment>
<keyword evidence="4 5" id="KW-0648">Protein biosynthesis</keyword>
<dbReference type="HAMAP" id="MF_00040">
    <property type="entry name" value="RRF"/>
    <property type="match status" value="1"/>
</dbReference>
<dbReference type="FunFam" id="3.30.1360.40:FF:000001">
    <property type="entry name" value="Ribosome-recycling factor"/>
    <property type="match status" value="1"/>
</dbReference>
<evidence type="ECO:0000256" key="4">
    <source>
        <dbReference type="ARBA" id="ARBA00022917"/>
    </source>
</evidence>
<evidence type="ECO:0000256" key="3">
    <source>
        <dbReference type="ARBA" id="ARBA00022490"/>
    </source>
</evidence>
<comment type="similarity">
    <text evidence="2 5">Belongs to the RRF family.</text>
</comment>
<dbReference type="CDD" id="cd00520">
    <property type="entry name" value="RRF"/>
    <property type="match status" value="1"/>
</dbReference>
<evidence type="ECO:0000313" key="9">
    <source>
        <dbReference type="Proteomes" id="UP000256388"/>
    </source>
</evidence>
<comment type="function">
    <text evidence="5">Responsible for the release of ribosomes from messenger RNA at the termination of protein biosynthesis. May increase the efficiency of translation by recycling ribosomes from one round of translation to another.</text>
</comment>